<feature type="compositionally biased region" description="Polar residues" evidence="1">
    <location>
        <begin position="98"/>
        <end position="117"/>
    </location>
</feature>
<name>A0A381YS66_9ZZZZ</name>
<dbReference type="EMBL" id="UINC01018849">
    <property type="protein sequence ID" value="SVA79472.1"/>
    <property type="molecule type" value="Genomic_DNA"/>
</dbReference>
<reference evidence="3" key="1">
    <citation type="submission" date="2018-05" db="EMBL/GenBank/DDBJ databases">
        <authorList>
            <person name="Lanie J.A."/>
            <person name="Ng W.-L."/>
            <person name="Kazmierczak K.M."/>
            <person name="Andrzejewski T.M."/>
            <person name="Davidsen T.M."/>
            <person name="Wayne K.J."/>
            <person name="Tettelin H."/>
            <person name="Glass J.I."/>
            <person name="Rusch D."/>
            <person name="Podicherti R."/>
            <person name="Tsui H.-C.T."/>
            <person name="Winkler M.E."/>
        </authorList>
    </citation>
    <scope>NUCLEOTIDE SEQUENCE</scope>
</reference>
<protein>
    <recommendedName>
        <fullName evidence="4">Type II secretion system protein GspG C-terminal domain-containing protein</fullName>
    </recommendedName>
</protein>
<dbReference type="Gene3D" id="3.30.700.10">
    <property type="entry name" value="Glycoprotein, Type 4 Pilin"/>
    <property type="match status" value="1"/>
</dbReference>
<dbReference type="PROSITE" id="PS00409">
    <property type="entry name" value="PROKAR_NTER_METHYL"/>
    <property type="match status" value="1"/>
</dbReference>
<dbReference type="InterPro" id="IPR045584">
    <property type="entry name" value="Pilin-like"/>
</dbReference>
<keyword evidence="2" id="KW-0472">Membrane</keyword>
<gene>
    <name evidence="3" type="ORF">METZ01_LOCUS132326</name>
</gene>
<dbReference type="SUPFAM" id="SSF54523">
    <property type="entry name" value="Pili subunits"/>
    <property type="match status" value="1"/>
</dbReference>
<dbReference type="AlphaFoldDB" id="A0A381YS66"/>
<proteinExistence type="predicted"/>
<keyword evidence="2" id="KW-0812">Transmembrane</keyword>
<dbReference type="InterPro" id="IPR012902">
    <property type="entry name" value="N_methyl_site"/>
</dbReference>
<dbReference type="Pfam" id="PF07963">
    <property type="entry name" value="N_methyl"/>
    <property type="match status" value="1"/>
</dbReference>
<evidence type="ECO:0000256" key="2">
    <source>
        <dbReference type="SAM" id="Phobius"/>
    </source>
</evidence>
<accession>A0A381YS66</accession>
<sequence length="169" mass="18324">MKPNQRITTYSKEKEIIMKNNKNKGFTLIELIMVTIILGILAAVAVPRYMSSVGAAEAAAEDAVISSINAGLESHATDMLISTGRAYWPDNPFDALQTTPQGYSASSDNDGVTTGDANSDGEWTFNTSNNRITHQRQDNSRNYWSYDHGENDNAESNAVGTGIGSRTSL</sequence>
<feature type="region of interest" description="Disordered" evidence="1">
    <location>
        <begin position="98"/>
        <end position="169"/>
    </location>
</feature>
<dbReference type="NCBIfam" id="TIGR02532">
    <property type="entry name" value="IV_pilin_GFxxxE"/>
    <property type="match status" value="1"/>
</dbReference>
<organism evidence="3">
    <name type="scientific">marine metagenome</name>
    <dbReference type="NCBI Taxonomy" id="408172"/>
    <lineage>
        <taxon>unclassified sequences</taxon>
        <taxon>metagenomes</taxon>
        <taxon>ecological metagenomes</taxon>
    </lineage>
</organism>
<evidence type="ECO:0008006" key="4">
    <source>
        <dbReference type="Google" id="ProtNLM"/>
    </source>
</evidence>
<keyword evidence="2" id="KW-1133">Transmembrane helix</keyword>
<evidence type="ECO:0000256" key="1">
    <source>
        <dbReference type="SAM" id="MobiDB-lite"/>
    </source>
</evidence>
<feature type="compositionally biased region" description="Polar residues" evidence="1">
    <location>
        <begin position="154"/>
        <end position="169"/>
    </location>
</feature>
<feature type="transmembrane region" description="Helical" evidence="2">
    <location>
        <begin position="26"/>
        <end position="46"/>
    </location>
</feature>
<evidence type="ECO:0000313" key="3">
    <source>
        <dbReference type="EMBL" id="SVA79472.1"/>
    </source>
</evidence>